<reference evidence="1 2" key="1">
    <citation type="submission" date="2018-06" db="EMBL/GenBank/DDBJ databases">
        <title>Comparative genomics reveals the genomic features of Rhizophagus irregularis, R. cerebriforme, R. diaphanum and Gigaspora rosea, and their symbiotic lifestyle signature.</title>
        <authorList>
            <person name="Morin E."/>
            <person name="San Clemente H."/>
            <person name="Chen E.C.H."/>
            <person name="De La Providencia I."/>
            <person name="Hainaut M."/>
            <person name="Kuo A."/>
            <person name="Kohler A."/>
            <person name="Murat C."/>
            <person name="Tang N."/>
            <person name="Roy S."/>
            <person name="Loubradou J."/>
            <person name="Henrissat B."/>
            <person name="Grigoriev I.V."/>
            <person name="Corradi N."/>
            <person name="Roux C."/>
            <person name="Martin F.M."/>
        </authorList>
    </citation>
    <scope>NUCLEOTIDE SEQUENCE [LARGE SCALE GENOMIC DNA]</scope>
    <source>
        <strain evidence="1 2">DAOM 194757</strain>
    </source>
</reference>
<comment type="caution">
    <text evidence="1">The sequence shown here is derived from an EMBL/GenBank/DDBJ whole genome shotgun (WGS) entry which is preliminary data.</text>
</comment>
<name>A0A397V623_9GLOM</name>
<dbReference type="STRING" id="44941.A0A397V623"/>
<protein>
    <submittedName>
        <fullName evidence="1">Uncharacterized protein</fullName>
    </submittedName>
</protein>
<keyword evidence="2" id="KW-1185">Reference proteome</keyword>
<accession>A0A397V623</accession>
<organism evidence="1 2">
    <name type="scientific">Gigaspora rosea</name>
    <dbReference type="NCBI Taxonomy" id="44941"/>
    <lineage>
        <taxon>Eukaryota</taxon>
        <taxon>Fungi</taxon>
        <taxon>Fungi incertae sedis</taxon>
        <taxon>Mucoromycota</taxon>
        <taxon>Glomeromycotina</taxon>
        <taxon>Glomeromycetes</taxon>
        <taxon>Diversisporales</taxon>
        <taxon>Gigasporaceae</taxon>
        <taxon>Gigaspora</taxon>
    </lineage>
</organism>
<proteinExistence type="predicted"/>
<sequence>MAITVLGTENSFGVSGAGGCLSSKVQNVQRHLGRFLKKLVNLIQDNTESKPTICFSWVITQIENEVNAELRKVHDVDIIELGLPRIKAEGKKRDKIFETIHNIFNGEIVDNKLFIKFNGGIKSEVHKKMVYSLDQQLPTWWNQVDTICVVNGNQYRPDVGGWNPKPALNQRVFPIINPCPPPLLWIEVTYDNSGDRDNAINKFARVQPYCLTTEFVIVVVPATATPLPANSNPGVGSVAVTPKTARPSRAPYLGHLSAGNIITAIQWYKIKWNRHLVLGCGANIGFNDILEVYT</sequence>
<dbReference type="OrthoDB" id="2358744at2759"/>
<dbReference type="AlphaFoldDB" id="A0A397V623"/>
<gene>
    <name evidence="1" type="ORF">C2G38_2037262</name>
</gene>
<dbReference type="EMBL" id="QKWP01000568">
    <property type="protein sequence ID" value="RIB18014.1"/>
    <property type="molecule type" value="Genomic_DNA"/>
</dbReference>
<evidence type="ECO:0000313" key="1">
    <source>
        <dbReference type="EMBL" id="RIB18014.1"/>
    </source>
</evidence>
<dbReference type="Proteomes" id="UP000266673">
    <property type="component" value="Unassembled WGS sequence"/>
</dbReference>
<evidence type="ECO:0000313" key="2">
    <source>
        <dbReference type="Proteomes" id="UP000266673"/>
    </source>
</evidence>